<comment type="caution">
    <text evidence="3">The sequence shown here is derived from an EMBL/GenBank/DDBJ whole genome shotgun (WGS) entry which is preliminary data.</text>
</comment>
<reference evidence="3" key="1">
    <citation type="thesis" date="2015" institute="Rutgers" country="The State University of New Jersey, 14 College Farm Rd., New Brunswick, NJ, USA">
        <title>Ammonia toxicity in bacteria and its implications for treatment of and resource recovery from highly nitrogenous organic wastes.</title>
        <authorList>
            <person name="Luther A.K."/>
        </authorList>
    </citation>
    <scope>NUCLEOTIDE SEQUENCE</scope>
    <source>
        <strain evidence="3">RT-10B</strain>
    </source>
</reference>
<feature type="transmembrane region" description="Helical" evidence="2">
    <location>
        <begin position="66"/>
        <end position="94"/>
    </location>
</feature>
<evidence type="ECO:0000256" key="2">
    <source>
        <dbReference type="SAM" id="Phobius"/>
    </source>
</evidence>
<dbReference type="Proteomes" id="UP000241434">
    <property type="component" value="Unassembled WGS sequence"/>
</dbReference>
<dbReference type="RefSeq" id="WP_106777221.1">
    <property type="nucleotide sequence ID" value="NZ_JBGGGQ010000004.1"/>
</dbReference>
<keyword evidence="2" id="KW-0472">Membrane</keyword>
<sequence>MTENMVMATFENLDSAKKMYKRLKRANSDSNVNYQVLQVVLVKNEDGKISILDQHMEMFNELGKTMIGGVVGVVLGVLIGPLAGFVLAGLGAMIGSGFDISEQSESEDMLYQMYSRIYNGDIAILAIVQEEDEMELNSSIGHDAINIYRWDAAEIREEAEHATDVRDNLLREAKRQMKEEKSQSRKKKIVEYKESIQEQFSEITDDDKDDKK</sequence>
<keyword evidence="1" id="KW-0175">Coiled coil</keyword>
<evidence type="ECO:0000313" key="3">
    <source>
        <dbReference type="EMBL" id="PSJ31138.1"/>
    </source>
</evidence>
<gene>
    <name evidence="3" type="ORF">UF10_07680</name>
</gene>
<evidence type="ECO:0000256" key="1">
    <source>
        <dbReference type="SAM" id="Coils"/>
    </source>
</evidence>
<name>A0A2P7PZK0_9FIRM</name>
<protein>
    <recommendedName>
        <fullName evidence="5">DUF1269 domain-containing protein</fullName>
    </recommendedName>
</protein>
<dbReference type="EMBL" id="JYGE01000006">
    <property type="protein sequence ID" value="PSJ31138.1"/>
    <property type="molecule type" value="Genomic_DNA"/>
</dbReference>
<organism evidence="3 4">
    <name type="scientific">Peptostreptococcus russellii</name>
    <dbReference type="NCBI Taxonomy" id="215200"/>
    <lineage>
        <taxon>Bacteria</taxon>
        <taxon>Bacillati</taxon>
        <taxon>Bacillota</taxon>
        <taxon>Clostridia</taxon>
        <taxon>Peptostreptococcales</taxon>
        <taxon>Peptostreptococcaceae</taxon>
        <taxon>Peptostreptococcus</taxon>
    </lineage>
</organism>
<feature type="coiled-coil region" evidence="1">
    <location>
        <begin position="152"/>
        <end position="190"/>
    </location>
</feature>
<accession>A0A2P7PZK0</accession>
<keyword evidence="2" id="KW-0812">Transmembrane</keyword>
<keyword evidence="2" id="KW-1133">Transmembrane helix</keyword>
<proteinExistence type="predicted"/>
<keyword evidence="4" id="KW-1185">Reference proteome</keyword>
<dbReference type="OrthoDB" id="1752042at2"/>
<evidence type="ECO:0008006" key="5">
    <source>
        <dbReference type="Google" id="ProtNLM"/>
    </source>
</evidence>
<evidence type="ECO:0000313" key="4">
    <source>
        <dbReference type="Proteomes" id="UP000241434"/>
    </source>
</evidence>
<dbReference type="AlphaFoldDB" id="A0A2P7PZK0"/>